<sequence length="79" mass="9080">MIFTGCCWCADSPLSPQFYSPVVLTGKELFMKYIMQFEPASISHLEVKEQLIFKPNVGPITSVWKAQIPFRIPVLRYPD</sequence>
<organism evidence="1 2">
    <name type="scientific">Mya arenaria</name>
    <name type="common">Soft-shell clam</name>
    <dbReference type="NCBI Taxonomy" id="6604"/>
    <lineage>
        <taxon>Eukaryota</taxon>
        <taxon>Metazoa</taxon>
        <taxon>Spiralia</taxon>
        <taxon>Lophotrochozoa</taxon>
        <taxon>Mollusca</taxon>
        <taxon>Bivalvia</taxon>
        <taxon>Autobranchia</taxon>
        <taxon>Heteroconchia</taxon>
        <taxon>Euheterodonta</taxon>
        <taxon>Imparidentia</taxon>
        <taxon>Neoheterodontei</taxon>
        <taxon>Myida</taxon>
        <taxon>Myoidea</taxon>
        <taxon>Myidae</taxon>
        <taxon>Mya</taxon>
    </lineage>
</organism>
<dbReference type="EMBL" id="CP111018">
    <property type="protein sequence ID" value="WAR11263.1"/>
    <property type="molecule type" value="Genomic_DNA"/>
</dbReference>
<evidence type="ECO:0000313" key="1">
    <source>
        <dbReference type="EMBL" id="WAR11263.1"/>
    </source>
</evidence>
<evidence type="ECO:0000313" key="2">
    <source>
        <dbReference type="Proteomes" id="UP001164746"/>
    </source>
</evidence>
<reference evidence="1" key="1">
    <citation type="submission" date="2022-11" db="EMBL/GenBank/DDBJ databases">
        <title>Centuries of genome instability and evolution in soft-shell clam transmissible cancer (bioRxiv).</title>
        <authorList>
            <person name="Hart S.F.M."/>
            <person name="Yonemitsu M.A."/>
            <person name="Giersch R.M."/>
            <person name="Beal B.F."/>
            <person name="Arriagada G."/>
            <person name="Davis B.W."/>
            <person name="Ostrander E.A."/>
            <person name="Goff S.P."/>
            <person name="Metzger M.J."/>
        </authorList>
    </citation>
    <scope>NUCLEOTIDE SEQUENCE</scope>
    <source>
        <strain evidence="1">MELC-2E11</strain>
        <tissue evidence="1">Siphon/mantle</tissue>
    </source>
</reference>
<protein>
    <submittedName>
        <fullName evidence="1">Uncharacterized protein</fullName>
    </submittedName>
</protein>
<gene>
    <name evidence="1" type="ORF">MAR_036339</name>
</gene>
<keyword evidence="2" id="KW-1185">Reference proteome</keyword>
<proteinExistence type="predicted"/>
<accession>A0ABY7EMP5</accession>
<name>A0ABY7EMP5_MYAAR</name>
<dbReference type="Proteomes" id="UP001164746">
    <property type="component" value="Chromosome 7"/>
</dbReference>